<comment type="subcellular location">
    <subcellularLocation>
        <location evidence="1">Periplasm</location>
    </subcellularLocation>
</comment>
<dbReference type="GO" id="GO:0042597">
    <property type="term" value="C:periplasmic space"/>
    <property type="evidence" value="ECO:0007669"/>
    <property type="project" value="UniProtKB-SubCell"/>
</dbReference>
<keyword evidence="3" id="KW-0808">Transferase</keyword>
<dbReference type="AlphaFoldDB" id="A0A9D2C6N2"/>
<organism evidence="9 10">
    <name type="scientific">Candidatus Eisenbergiella pullistercoris</name>
    <dbReference type="NCBI Taxonomy" id="2838555"/>
    <lineage>
        <taxon>Bacteria</taxon>
        <taxon>Bacillati</taxon>
        <taxon>Bacillota</taxon>
        <taxon>Clostridia</taxon>
        <taxon>Lachnospirales</taxon>
        <taxon>Lachnospiraceae</taxon>
        <taxon>Eisenbergiella</taxon>
    </lineage>
</organism>
<evidence type="ECO:0000256" key="1">
    <source>
        <dbReference type="ARBA" id="ARBA00004418"/>
    </source>
</evidence>
<dbReference type="GO" id="GO:0016740">
    <property type="term" value="F:transferase activity"/>
    <property type="evidence" value="ECO:0007669"/>
    <property type="project" value="UniProtKB-KW"/>
</dbReference>
<keyword evidence="5" id="KW-0574">Periplasm</keyword>
<evidence type="ECO:0000256" key="2">
    <source>
        <dbReference type="ARBA" id="ARBA00005182"/>
    </source>
</evidence>
<protein>
    <recommendedName>
        <fullName evidence="8">AlgX/AlgJ SGNH hydrolase-like domain-containing protein</fullName>
    </recommendedName>
</protein>
<gene>
    <name evidence="9" type="ORF">H9831_04995</name>
</gene>
<dbReference type="Pfam" id="PF16822">
    <property type="entry name" value="ALGX"/>
    <property type="match status" value="1"/>
</dbReference>
<dbReference type="EMBL" id="DXDD01000065">
    <property type="protein sequence ID" value="HIY60024.1"/>
    <property type="molecule type" value="Genomic_DNA"/>
</dbReference>
<evidence type="ECO:0000256" key="7">
    <source>
        <dbReference type="SAM" id="MobiDB-lite"/>
    </source>
</evidence>
<comment type="caution">
    <text evidence="9">The sequence shown here is derived from an EMBL/GenBank/DDBJ whole genome shotgun (WGS) entry which is preliminary data.</text>
</comment>
<evidence type="ECO:0000256" key="5">
    <source>
        <dbReference type="ARBA" id="ARBA00022764"/>
    </source>
</evidence>
<keyword evidence="4" id="KW-0732">Signal</keyword>
<reference evidence="9" key="1">
    <citation type="journal article" date="2021" name="PeerJ">
        <title>Extensive microbial diversity within the chicken gut microbiome revealed by metagenomics and culture.</title>
        <authorList>
            <person name="Gilroy R."/>
            <person name="Ravi A."/>
            <person name="Getino M."/>
            <person name="Pursley I."/>
            <person name="Horton D.L."/>
            <person name="Alikhan N.F."/>
            <person name="Baker D."/>
            <person name="Gharbi K."/>
            <person name="Hall N."/>
            <person name="Watson M."/>
            <person name="Adriaenssens E.M."/>
            <person name="Foster-Nyarko E."/>
            <person name="Jarju S."/>
            <person name="Secka A."/>
            <person name="Antonio M."/>
            <person name="Oren A."/>
            <person name="Chaudhuri R.R."/>
            <person name="La Ragione R."/>
            <person name="Hildebrand F."/>
            <person name="Pallen M.J."/>
        </authorList>
    </citation>
    <scope>NUCLEOTIDE SEQUENCE</scope>
    <source>
        <strain evidence="9">ChiSxjej3B15-24422</strain>
    </source>
</reference>
<dbReference type="Proteomes" id="UP000824007">
    <property type="component" value="Unassembled WGS sequence"/>
</dbReference>
<sequence length="397" mass="43837">MAYLTELTDYVSDTFFLRRELITGYAGLKALFGQSADEDVVTGRDGWLFYGDEMADYAGSEPLTEREVFAAANNLSLMQEYAEGEGAEFLFFIAPNKSSLYPEYLQGYPAAQTERNAERLMKELTERQVAYTDLSEVFLSEETLLYFAHDSHWTSRGAALAADQALAAVGRESAYFDGDFSGAEPHTGDLYEMLFPAAADPETDTPPAGLEFQEPEGTQPDSITIETTGGESGSLLMFRDSFGELLYPYLADSFERAHFSRQSAYDLTKIGATQADVVMIELVERNIRWLMEQPAVFPAPEREEGIPDAAEGEAFVSPARSGAPEGYIRVEGETAAQPDPDSPVYLQLDGGRMYEAWISGERTFTACLPEAEACTVFWRENGGWMRCEAGISEIGLP</sequence>
<comment type="pathway">
    <text evidence="2">Glycan biosynthesis; alginate biosynthesis.</text>
</comment>
<evidence type="ECO:0000256" key="4">
    <source>
        <dbReference type="ARBA" id="ARBA00022729"/>
    </source>
</evidence>
<feature type="domain" description="AlgX/AlgJ SGNH hydrolase-like" evidence="8">
    <location>
        <begin position="40"/>
        <end position="202"/>
    </location>
</feature>
<evidence type="ECO:0000256" key="6">
    <source>
        <dbReference type="ARBA" id="ARBA00022841"/>
    </source>
</evidence>
<dbReference type="InterPro" id="IPR031811">
    <property type="entry name" value="ALGX/ALGJ_SGNH-like"/>
</dbReference>
<name>A0A9D2C6N2_9FIRM</name>
<keyword evidence="6" id="KW-0016">Alginate biosynthesis</keyword>
<evidence type="ECO:0000256" key="3">
    <source>
        <dbReference type="ARBA" id="ARBA00022679"/>
    </source>
</evidence>
<evidence type="ECO:0000313" key="10">
    <source>
        <dbReference type="Proteomes" id="UP000824007"/>
    </source>
</evidence>
<evidence type="ECO:0000259" key="8">
    <source>
        <dbReference type="Pfam" id="PF16822"/>
    </source>
</evidence>
<feature type="region of interest" description="Disordered" evidence="7">
    <location>
        <begin position="202"/>
        <end position="221"/>
    </location>
</feature>
<proteinExistence type="predicted"/>
<dbReference type="GO" id="GO:0042121">
    <property type="term" value="P:alginic acid biosynthetic process"/>
    <property type="evidence" value="ECO:0007669"/>
    <property type="project" value="UniProtKB-KW"/>
</dbReference>
<evidence type="ECO:0000313" key="9">
    <source>
        <dbReference type="EMBL" id="HIY60024.1"/>
    </source>
</evidence>
<reference evidence="9" key="2">
    <citation type="submission" date="2021-04" db="EMBL/GenBank/DDBJ databases">
        <authorList>
            <person name="Gilroy R."/>
        </authorList>
    </citation>
    <scope>NUCLEOTIDE SEQUENCE</scope>
    <source>
        <strain evidence="9">ChiSxjej3B15-24422</strain>
    </source>
</reference>
<accession>A0A9D2C6N2</accession>